<name>A0A2Z4HGF5_9EUKA</name>
<dbReference type="GO" id="GO:0051301">
    <property type="term" value="P:cell division"/>
    <property type="evidence" value="ECO:0007669"/>
    <property type="project" value="UniProtKB-KW"/>
</dbReference>
<proteinExistence type="predicted"/>
<gene>
    <name evidence="4" type="primary">sepF</name>
</gene>
<keyword evidence="3" id="KW-0131">Cell cycle</keyword>
<dbReference type="PANTHER" id="PTHR35798">
    <property type="entry name" value="CELL DIVISION PROTEIN SEPF"/>
    <property type="match status" value="1"/>
</dbReference>
<dbReference type="InterPro" id="IPR023052">
    <property type="entry name" value="Cell_div_SepF"/>
</dbReference>
<evidence type="ECO:0000256" key="2">
    <source>
        <dbReference type="ARBA" id="ARBA00023210"/>
    </source>
</evidence>
<dbReference type="AlphaFoldDB" id="A0A2Z4HGF5"/>
<evidence type="ECO:0000256" key="1">
    <source>
        <dbReference type="ARBA" id="ARBA00022618"/>
    </source>
</evidence>
<dbReference type="GeneID" id="37543991"/>
<reference evidence="4" key="1">
    <citation type="journal article" date="2018" name="Adv. Bot. Res.">
        <title>Chapter Four - Comparative Plastid Genomics of Glaucophytes species.</title>
        <authorList>
            <person name="Reyes-Prieto A."/>
            <person name="Russell S."/>
            <person name="Figueroa-Martinez F."/>
            <person name="Jackson C."/>
        </authorList>
    </citation>
    <scope>NUCLEOTIDE SEQUENCE</scope>
    <source>
        <strain evidence="4">UTEX LB 2766</strain>
    </source>
</reference>
<dbReference type="PANTHER" id="PTHR35798:SF1">
    <property type="entry name" value="CELL DIVISION PROTEIN SEPF"/>
    <property type="match status" value="1"/>
</dbReference>
<keyword evidence="2" id="KW-0717">Septation</keyword>
<evidence type="ECO:0000256" key="3">
    <source>
        <dbReference type="ARBA" id="ARBA00023306"/>
    </source>
</evidence>
<dbReference type="Gene3D" id="3.30.110.150">
    <property type="entry name" value="SepF-like protein"/>
    <property type="match status" value="1"/>
</dbReference>
<dbReference type="InterPro" id="IPR038594">
    <property type="entry name" value="SepF-like_sf"/>
</dbReference>
<accession>A0A2Z4HGF5</accession>
<dbReference type="RefSeq" id="YP_009504712.1">
    <property type="nucleotide sequence ID" value="NC_038216.1"/>
</dbReference>
<dbReference type="Pfam" id="PF04472">
    <property type="entry name" value="SepF"/>
    <property type="match status" value="1"/>
</dbReference>
<geneLocation type="plastid" evidence="4"/>
<keyword evidence="1" id="KW-0132">Cell division</keyword>
<evidence type="ECO:0008006" key="5">
    <source>
        <dbReference type="Google" id="ProtNLM"/>
    </source>
</evidence>
<dbReference type="InterPro" id="IPR007561">
    <property type="entry name" value="Cell_div_SepF/SepF-rel"/>
</dbReference>
<evidence type="ECO:0000313" key="4">
    <source>
        <dbReference type="EMBL" id="AWW13855.1"/>
    </source>
</evidence>
<dbReference type="EMBL" id="MG601103">
    <property type="protein sequence ID" value="AWW13855.1"/>
    <property type="molecule type" value="Genomic_DNA"/>
</dbReference>
<keyword evidence="4" id="KW-0934">Plastid</keyword>
<protein>
    <recommendedName>
        <fullName evidence="5">Cell division protein SepF</fullName>
    </recommendedName>
</protein>
<sequence length="107" mass="12416">MTFNYTNTFYNVAETSSKFEIIVLKPIEDEDLEYYLMESLTALRVNKAVIFNFENVDYPQAQRILDSLAGATYALEGNKTCICEKLYCFVPSIVKLQVGFHQYYKNL</sequence>
<organism evidence="4">
    <name type="scientific">Cyanophora biloba</name>
    <dbReference type="NCBI Taxonomy" id="1489483"/>
    <lineage>
        <taxon>Eukaryota</taxon>
        <taxon>Glaucocystophyceae</taxon>
        <taxon>Cyanophorales</taxon>
        <taxon>Cyanophoraceae</taxon>
        <taxon>Cyanophora</taxon>
    </lineage>
</organism>